<dbReference type="Pfam" id="PF00589">
    <property type="entry name" value="Phage_integrase"/>
    <property type="match status" value="1"/>
</dbReference>
<evidence type="ECO:0000259" key="2">
    <source>
        <dbReference type="PROSITE" id="PS51898"/>
    </source>
</evidence>
<gene>
    <name evidence="3" type="ORF">KDK_10950</name>
</gene>
<dbReference type="EMBL" id="BIFS01000001">
    <property type="protein sequence ID" value="GCE17295.1"/>
    <property type="molecule type" value="Genomic_DNA"/>
</dbReference>
<evidence type="ECO:0000256" key="1">
    <source>
        <dbReference type="ARBA" id="ARBA00023172"/>
    </source>
</evidence>
<organism evidence="3 4">
    <name type="scientific">Dictyobacter kobayashii</name>
    <dbReference type="NCBI Taxonomy" id="2014872"/>
    <lineage>
        <taxon>Bacteria</taxon>
        <taxon>Bacillati</taxon>
        <taxon>Chloroflexota</taxon>
        <taxon>Ktedonobacteria</taxon>
        <taxon>Ktedonobacterales</taxon>
        <taxon>Dictyobacteraceae</taxon>
        <taxon>Dictyobacter</taxon>
    </lineage>
</organism>
<evidence type="ECO:0000313" key="3">
    <source>
        <dbReference type="EMBL" id="GCE17295.1"/>
    </source>
</evidence>
<dbReference type="InterPro" id="IPR002104">
    <property type="entry name" value="Integrase_catalytic"/>
</dbReference>
<dbReference type="PROSITE" id="PS51898">
    <property type="entry name" value="TYR_RECOMBINASE"/>
    <property type="match status" value="1"/>
</dbReference>
<reference evidence="4" key="1">
    <citation type="submission" date="2018-12" db="EMBL/GenBank/DDBJ databases">
        <title>Tengunoibacter tsumagoiensis gen. nov., sp. nov., Dictyobacter kobayashii sp. nov., D. alpinus sp. nov., and D. joshuensis sp. nov. and description of Dictyobacteraceae fam. nov. within the order Ktedonobacterales isolated from Tengu-no-mugimeshi.</title>
        <authorList>
            <person name="Wang C.M."/>
            <person name="Zheng Y."/>
            <person name="Sakai Y."/>
            <person name="Toyoda A."/>
            <person name="Minakuchi Y."/>
            <person name="Abe K."/>
            <person name="Yokota A."/>
            <person name="Yabe S."/>
        </authorList>
    </citation>
    <scope>NUCLEOTIDE SEQUENCE [LARGE SCALE GENOMIC DNA]</scope>
    <source>
        <strain evidence="4">Uno11</strain>
    </source>
</reference>
<sequence length="73" mass="8192">MHFHDLRHSAATLLMSMGVNIKVIQELLGHSDIVTTLGIYGHVLPSMQEGAVDKWDDAFMGFSFEDEDVENDE</sequence>
<keyword evidence="4" id="KW-1185">Reference proteome</keyword>
<dbReference type="GO" id="GO:0006310">
    <property type="term" value="P:DNA recombination"/>
    <property type="evidence" value="ECO:0007669"/>
    <property type="project" value="UniProtKB-KW"/>
</dbReference>
<dbReference type="AlphaFoldDB" id="A0A402ADX1"/>
<dbReference type="OrthoDB" id="9785687at2"/>
<feature type="domain" description="Tyr recombinase" evidence="2">
    <location>
        <begin position="1"/>
        <end position="53"/>
    </location>
</feature>
<keyword evidence="1" id="KW-0233">DNA recombination</keyword>
<dbReference type="InterPro" id="IPR011010">
    <property type="entry name" value="DNA_brk_join_enz"/>
</dbReference>
<dbReference type="Gene3D" id="1.10.443.10">
    <property type="entry name" value="Intergrase catalytic core"/>
    <property type="match status" value="1"/>
</dbReference>
<dbReference type="Proteomes" id="UP000287188">
    <property type="component" value="Unassembled WGS sequence"/>
</dbReference>
<dbReference type="GO" id="GO:0003677">
    <property type="term" value="F:DNA binding"/>
    <property type="evidence" value="ECO:0007669"/>
    <property type="project" value="InterPro"/>
</dbReference>
<dbReference type="SUPFAM" id="SSF56349">
    <property type="entry name" value="DNA breaking-rejoining enzymes"/>
    <property type="match status" value="1"/>
</dbReference>
<dbReference type="GO" id="GO:0015074">
    <property type="term" value="P:DNA integration"/>
    <property type="evidence" value="ECO:0007669"/>
    <property type="project" value="InterPro"/>
</dbReference>
<dbReference type="RefSeq" id="WP_126549007.1">
    <property type="nucleotide sequence ID" value="NZ_BIFS01000001.1"/>
</dbReference>
<proteinExistence type="predicted"/>
<protein>
    <recommendedName>
        <fullName evidence="2">Tyr recombinase domain-containing protein</fullName>
    </recommendedName>
</protein>
<comment type="caution">
    <text evidence="3">The sequence shown here is derived from an EMBL/GenBank/DDBJ whole genome shotgun (WGS) entry which is preliminary data.</text>
</comment>
<evidence type="ECO:0000313" key="4">
    <source>
        <dbReference type="Proteomes" id="UP000287188"/>
    </source>
</evidence>
<name>A0A402ADX1_9CHLR</name>
<accession>A0A402ADX1</accession>
<dbReference type="InterPro" id="IPR013762">
    <property type="entry name" value="Integrase-like_cat_sf"/>
</dbReference>